<dbReference type="InterPro" id="IPR009057">
    <property type="entry name" value="Homeodomain-like_sf"/>
</dbReference>
<dbReference type="SUPFAM" id="SSF46689">
    <property type="entry name" value="Homeodomain-like"/>
    <property type="match status" value="1"/>
</dbReference>
<name>A0A165RA22_LACPN</name>
<dbReference type="EMBL" id="LUXM01000037">
    <property type="protein sequence ID" value="KZU92997.1"/>
    <property type="molecule type" value="Genomic_DNA"/>
</dbReference>
<dbReference type="PATRIC" id="fig|1590.144.peg.2730"/>
<dbReference type="RefSeq" id="WP_044432157.1">
    <property type="nucleotide sequence ID" value="NZ_CP010528.1"/>
</dbReference>
<proteinExistence type="predicted"/>
<gene>
    <name evidence="2" type="ORF">Lp19_2700</name>
</gene>
<comment type="caution">
    <text evidence="2">The sequence shown here is derived from an EMBL/GenBank/DDBJ whole genome shotgun (WGS) entry which is preliminary data.</text>
</comment>
<dbReference type="Proteomes" id="UP000076882">
    <property type="component" value="Unassembled WGS sequence"/>
</dbReference>
<protein>
    <recommendedName>
        <fullName evidence="1">Mor transcription activator domain-containing protein</fullName>
    </recommendedName>
</protein>
<dbReference type="AlphaFoldDB" id="A0A165RA22"/>
<evidence type="ECO:0000313" key="3">
    <source>
        <dbReference type="Proteomes" id="UP000076882"/>
    </source>
</evidence>
<dbReference type="KEGG" id="lpb:SH83_13135"/>
<dbReference type="Pfam" id="PF08765">
    <property type="entry name" value="Mor"/>
    <property type="match status" value="1"/>
</dbReference>
<evidence type="ECO:0000259" key="1">
    <source>
        <dbReference type="Pfam" id="PF08765"/>
    </source>
</evidence>
<dbReference type="Gene3D" id="1.10.10.60">
    <property type="entry name" value="Homeodomain-like"/>
    <property type="match status" value="1"/>
</dbReference>
<accession>A0A165RA22</accession>
<organism evidence="2 3">
    <name type="scientific">Lactiplantibacillus plantarum</name>
    <name type="common">Lactobacillus plantarum</name>
    <dbReference type="NCBI Taxonomy" id="1590"/>
    <lineage>
        <taxon>Bacteria</taxon>
        <taxon>Bacillati</taxon>
        <taxon>Bacillota</taxon>
        <taxon>Bacilli</taxon>
        <taxon>Lactobacillales</taxon>
        <taxon>Lactobacillaceae</taxon>
        <taxon>Lactiplantibacillus</taxon>
    </lineage>
</organism>
<dbReference type="InterPro" id="IPR014875">
    <property type="entry name" value="Mor_transcription_activator"/>
</dbReference>
<evidence type="ECO:0000313" key="2">
    <source>
        <dbReference type="EMBL" id="KZU92997.1"/>
    </source>
</evidence>
<reference evidence="2 3" key="1">
    <citation type="submission" date="2016-03" db="EMBL/GenBank/DDBJ databases">
        <title>Comparative genomics of 54 Lactobacillus plantarum strains reveals genomic uncoupling from niche constraints.</title>
        <authorList>
            <person name="Martino M.E."/>
        </authorList>
    </citation>
    <scope>NUCLEOTIDE SEQUENCE [LARGE SCALE GENOMIC DNA]</scope>
    <source>
        <strain evidence="2 3">19.1</strain>
    </source>
</reference>
<feature type="domain" description="Mor transcription activator" evidence="1">
    <location>
        <begin position="14"/>
        <end position="86"/>
    </location>
</feature>
<sequence length="87" mass="10141">MNENVDVSALHSFYRNISELVGVDAMLKVFDQYRGTQLVIPNHLYDRQLAAEHVVARYDGHNSRDLARLYGYSQRWVIKTIKESQTE</sequence>